<accession>A0A2T4DPA8</accession>
<dbReference type="Pfam" id="PF11751">
    <property type="entry name" value="PorP_SprF"/>
    <property type="match status" value="1"/>
</dbReference>
<dbReference type="Proteomes" id="UP000240608">
    <property type="component" value="Unassembled WGS sequence"/>
</dbReference>
<sequence>MKNQEFLNTQELVIKNLNRRRKLDILIRKIGILLMTGMLVAFASIEVKAQDFQFSQYYASPLYLNPAFTGTGKMHRLNINGRLQWPNLPKAYRTMAVSYDYNLESLSSGFGLLLTNDVAGSGNLGNTNVGFLYSYKAQINKKLVISAGTHFAYNFTGLNSSGLTLGDQLADDRSVSFDGELSNVQKVRYFDFSSGILAYTKMFWAGVAFHHITEPNQSLIGDTNPLDMKVSVHGGIRIPLYRGPKEFDNISSIAPSFIYKQQGEFNQLDLGINWHYNPISAGVWYRGVPFGKAENSNIYDRDALIFMFGLKFPDFEVGYSYDFTISDIGDASGGAHEISIVYDFVAKFKKKRKERFLPCPSF</sequence>
<evidence type="ECO:0000313" key="2">
    <source>
        <dbReference type="EMBL" id="PTB95632.1"/>
    </source>
</evidence>
<dbReference type="AlphaFoldDB" id="A0A2T4DPA8"/>
<dbReference type="NCBIfam" id="TIGR03519">
    <property type="entry name" value="T9SS_PorP_fam"/>
    <property type="match status" value="1"/>
</dbReference>
<dbReference type="InterPro" id="IPR019861">
    <property type="entry name" value="PorP/SprF_Bacteroidetes"/>
</dbReference>
<name>A0A2T4DPA8_9BACT</name>
<reference evidence="2 3" key="1">
    <citation type="submission" date="2018-03" db="EMBL/GenBank/DDBJ databases">
        <title>Cross-interface Injection: A General Nanoliter Liquid Handling Method Applied to Single Cells Genome Amplification Automated Nanoliter Liquid Handling Applied to Single Cell Multiple Displacement Amplification.</title>
        <authorList>
            <person name="Yun J."/>
            <person name="Xu P."/>
            <person name="Xu J."/>
            <person name="Dai X."/>
            <person name="Wang Y."/>
            <person name="Zheng X."/>
            <person name="Cao C."/>
            <person name="Yi Q."/>
            <person name="Zhu Y."/>
            <person name="Wang L."/>
            <person name="Dong Z."/>
            <person name="Huang Y."/>
            <person name="Huang L."/>
            <person name="Du W."/>
        </authorList>
    </citation>
    <scope>NUCLEOTIDE SEQUENCE [LARGE SCALE GENOMIC DNA]</scope>
    <source>
        <strain evidence="2 3">Z-D1-2</strain>
    </source>
</reference>
<comment type="caution">
    <text evidence="2">The sequence shown here is derived from an EMBL/GenBank/DDBJ whole genome shotgun (WGS) entry which is preliminary data.</text>
</comment>
<dbReference type="EMBL" id="PYVU01000098">
    <property type="protein sequence ID" value="PTB95632.1"/>
    <property type="molecule type" value="Genomic_DNA"/>
</dbReference>
<keyword evidence="1" id="KW-0472">Membrane</keyword>
<protein>
    <recommendedName>
        <fullName evidence="4">Type IX secretion system membrane protein PorP/SprF</fullName>
    </recommendedName>
</protein>
<feature type="transmembrane region" description="Helical" evidence="1">
    <location>
        <begin position="25"/>
        <end position="45"/>
    </location>
</feature>
<keyword evidence="1" id="KW-1133">Transmembrane helix</keyword>
<organism evidence="2 3">
    <name type="scientific">Marivirga lumbricoides</name>
    <dbReference type="NCBI Taxonomy" id="1046115"/>
    <lineage>
        <taxon>Bacteria</taxon>
        <taxon>Pseudomonadati</taxon>
        <taxon>Bacteroidota</taxon>
        <taxon>Cytophagia</taxon>
        <taxon>Cytophagales</taxon>
        <taxon>Marivirgaceae</taxon>
        <taxon>Marivirga</taxon>
    </lineage>
</organism>
<proteinExistence type="predicted"/>
<evidence type="ECO:0000256" key="1">
    <source>
        <dbReference type="SAM" id="Phobius"/>
    </source>
</evidence>
<evidence type="ECO:0008006" key="4">
    <source>
        <dbReference type="Google" id="ProtNLM"/>
    </source>
</evidence>
<evidence type="ECO:0000313" key="3">
    <source>
        <dbReference type="Proteomes" id="UP000240608"/>
    </source>
</evidence>
<gene>
    <name evidence="2" type="ORF">C9994_10850</name>
</gene>
<keyword evidence="1" id="KW-0812">Transmembrane</keyword>